<organism evidence="2 3">
    <name type="scientific">Euphydryas editha</name>
    <name type="common">Edith's checkerspot</name>
    <dbReference type="NCBI Taxonomy" id="104508"/>
    <lineage>
        <taxon>Eukaryota</taxon>
        <taxon>Metazoa</taxon>
        <taxon>Ecdysozoa</taxon>
        <taxon>Arthropoda</taxon>
        <taxon>Hexapoda</taxon>
        <taxon>Insecta</taxon>
        <taxon>Pterygota</taxon>
        <taxon>Neoptera</taxon>
        <taxon>Endopterygota</taxon>
        <taxon>Lepidoptera</taxon>
        <taxon>Glossata</taxon>
        <taxon>Ditrysia</taxon>
        <taxon>Papilionoidea</taxon>
        <taxon>Nymphalidae</taxon>
        <taxon>Nymphalinae</taxon>
        <taxon>Euphydryas</taxon>
    </lineage>
</organism>
<dbReference type="EMBL" id="CAKOGL010000031">
    <property type="protein sequence ID" value="CAH2108612.1"/>
    <property type="molecule type" value="Genomic_DNA"/>
</dbReference>
<evidence type="ECO:0000313" key="3">
    <source>
        <dbReference type="Proteomes" id="UP001153954"/>
    </source>
</evidence>
<proteinExistence type="predicted"/>
<evidence type="ECO:0000256" key="1">
    <source>
        <dbReference type="SAM" id="MobiDB-lite"/>
    </source>
</evidence>
<evidence type="ECO:0008006" key="4">
    <source>
        <dbReference type="Google" id="ProtNLM"/>
    </source>
</evidence>
<gene>
    <name evidence="2" type="ORF">EEDITHA_LOCUS22531</name>
</gene>
<dbReference type="GO" id="GO:0000387">
    <property type="term" value="P:spliceosomal snRNP assembly"/>
    <property type="evidence" value="ECO:0007669"/>
    <property type="project" value="InterPro"/>
</dbReference>
<sequence length="226" mass="26962">MFCPPADEESRIVQTVLPPKIFRKIKKSNRKTLQRKVKKRYTKFANTMSAWAENFAVAATWQLKHQVAYWKAKASALEYENNVLHDVIRRNHLKLRSFQESENKTETELEESDTDSDVDEEVEDDNNFEVSEEYIQFLTANVKIKEEAQREREILKAKIEAEYEESLKKERRETEDECRERMKHLYGDKWQRISALEMSMLSNFIHESDKMNPPYWPNIPFNFNSS</sequence>
<evidence type="ECO:0000313" key="2">
    <source>
        <dbReference type="EMBL" id="CAH2108612.1"/>
    </source>
</evidence>
<dbReference type="Proteomes" id="UP001153954">
    <property type="component" value="Unassembled WGS sequence"/>
</dbReference>
<name>A0AAU9VBH5_EUPED</name>
<dbReference type="PANTHER" id="PTHR16238:SF7">
    <property type="entry name" value="GEM-ASSOCIATED PROTEIN 8"/>
    <property type="match status" value="1"/>
</dbReference>
<keyword evidence="3" id="KW-1185">Reference proteome</keyword>
<dbReference type="PANTHER" id="PTHR16238">
    <property type="entry name" value="GEM-ASSOCIATED PROTEIN 8"/>
    <property type="match status" value="1"/>
</dbReference>
<dbReference type="Pfam" id="PF15348">
    <property type="entry name" value="GEMIN8"/>
    <property type="match status" value="1"/>
</dbReference>
<dbReference type="InterPro" id="IPR034754">
    <property type="entry name" value="GEMIN8"/>
</dbReference>
<dbReference type="GO" id="GO:0032797">
    <property type="term" value="C:SMN complex"/>
    <property type="evidence" value="ECO:0007669"/>
    <property type="project" value="InterPro"/>
</dbReference>
<protein>
    <recommendedName>
        <fullName evidence="4">Gem-associated protein 8</fullName>
    </recommendedName>
</protein>
<feature type="region of interest" description="Disordered" evidence="1">
    <location>
        <begin position="99"/>
        <end position="121"/>
    </location>
</feature>
<feature type="compositionally biased region" description="Acidic residues" evidence="1">
    <location>
        <begin position="108"/>
        <end position="121"/>
    </location>
</feature>
<reference evidence="2" key="1">
    <citation type="submission" date="2022-03" db="EMBL/GenBank/DDBJ databases">
        <authorList>
            <person name="Tunstrom K."/>
        </authorList>
    </citation>
    <scope>NUCLEOTIDE SEQUENCE</scope>
</reference>
<accession>A0AAU9VBH5</accession>
<dbReference type="AlphaFoldDB" id="A0AAU9VBH5"/>
<comment type="caution">
    <text evidence="2">The sequence shown here is derived from an EMBL/GenBank/DDBJ whole genome shotgun (WGS) entry which is preliminary data.</text>
</comment>